<feature type="domain" description="Carrier" evidence="11">
    <location>
        <begin position="2250"/>
        <end position="2326"/>
    </location>
</feature>
<dbReference type="NCBIfam" id="TIGR01733">
    <property type="entry name" value="AA-adenyl-dom"/>
    <property type="match status" value="3"/>
</dbReference>
<dbReference type="GO" id="GO:0016874">
    <property type="term" value="F:ligase activity"/>
    <property type="evidence" value="ECO:0007669"/>
    <property type="project" value="UniProtKB-KW"/>
</dbReference>
<name>W7E193_BIPV3</name>
<dbReference type="SUPFAM" id="SSF47336">
    <property type="entry name" value="ACP-like"/>
    <property type="match status" value="3"/>
</dbReference>
<evidence type="ECO:0000256" key="7">
    <source>
        <dbReference type="ARBA" id="ARBA00023268"/>
    </source>
</evidence>
<evidence type="ECO:0000256" key="2">
    <source>
        <dbReference type="ARBA" id="ARBA00022450"/>
    </source>
</evidence>
<dbReference type="PROSITE" id="PS00012">
    <property type="entry name" value="PHOSPHOPANTETHEINE"/>
    <property type="match status" value="3"/>
</dbReference>
<proteinExistence type="inferred from homology"/>
<dbReference type="FunFam" id="3.30.559.30:FF:000003">
    <property type="entry name" value="Nonribosomal peptide synthase SidD"/>
    <property type="match status" value="1"/>
</dbReference>
<dbReference type="GeneID" id="26257452"/>
<dbReference type="Gene3D" id="3.30.559.30">
    <property type="entry name" value="Nonribosomal peptide synthetase, condensation domain"/>
    <property type="match status" value="4"/>
</dbReference>
<keyword evidence="2" id="KW-0596">Phosphopantetheine</keyword>
<dbReference type="Gene3D" id="3.30.559.10">
    <property type="entry name" value="Chloramphenicol acetyltransferase-like domain"/>
    <property type="match status" value="3"/>
</dbReference>
<dbReference type="InterPro" id="IPR009081">
    <property type="entry name" value="PP-bd_ACP"/>
</dbReference>
<dbReference type="FunFam" id="1.10.1200.10:FF:000005">
    <property type="entry name" value="Nonribosomal peptide synthetase 1"/>
    <property type="match status" value="3"/>
</dbReference>
<dbReference type="InterPro" id="IPR001242">
    <property type="entry name" value="Condensation_dom"/>
</dbReference>
<evidence type="ECO:0000256" key="9">
    <source>
        <dbReference type="ARBA" id="ARBA00073487"/>
    </source>
</evidence>
<dbReference type="RefSeq" id="XP_014550383.1">
    <property type="nucleotide sequence ID" value="XM_014694897.1"/>
</dbReference>
<dbReference type="NCBIfam" id="NF003417">
    <property type="entry name" value="PRK04813.1"/>
    <property type="match status" value="4"/>
</dbReference>
<gene>
    <name evidence="12" type="ORF">COCVIDRAFT_43071</name>
</gene>
<evidence type="ECO:0000313" key="12">
    <source>
        <dbReference type="EMBL" id="EUN20809.1"/>
    </source>
</evidence>
<dbReference type="InterPro" id="IPR042099">
    <property type="entry name" value="ANL_N_sf"/>
</dbReference>
<dbReference type="InterPro" id="IPR020806">
    <property type="entry name" value="PKS_PP-bd"/>
</dbReference>
<dbReference type="InterPro" id="IPR036736">
    <property type="entry name" value="ACP-like_sf"/>
</dbReference>
<dbReference type="HOGENOM" id="CLU_000022_60_7_1"/>
<dbReference type="CDD" id="cd19531">
    <property type="entry name" value="LCL_NRPS-like"/>
    <property type="match status" value="1"/>
</dbReference>
<dbReference type="FunFam" id="3.30.300.30:FF:000015">
    <property type="entry name" value="Nonribosomal peptide synthase SidD"/>
    <property type="match status" value="2"/>
</dbReference>
<dbReference type="Proteomes" id="UP000054337">
    <property type="component" value="Unassembled WGS sequence"/>
</dbReference>
<dbReference type="CDD" id="cd19542">
    <property type="entry name" value="CT_NRPS-like"/>
    <property type="match status" value="1"/>
</dbReference>
<keyword evidence="5" id="KW-0677">Repeat</keyword>
<dbReference type="FunFam" id="3.30.300.30:FF:000084">
    <property type="entry name" value="Enniatin synthase"/>
    <property type="match status" value="1"/>
</dbReference>
<reference evidence="12 13" key="1">
    <citation type="journal article" date="2013" name="PLoS Genet.">
        <title>Comparative genome structure, secondary metabolite, and effector coding capacity across Cochliobolus pathogens.</title>
        <authorList>
            <person name="Condon B.J."/>
            <person name="Leng Y."/>
            <person name="Wu D."/>
            <person name="Bushley K.E."/>
            <person name="Ohm R.A."/>
            <person name="Otillar R."/>
            <person name="Martin J."/>
            <person name="Schackwitz W."/>
            <person name="Grimwood J."/>
            <person name="MohdZainudin N."/>
            <person name="Xue C."/>
            <person name="Wang R."/>
            <person name="Manning V.A."/>
            <person name="Dhillon B."/>
            <person name="Tu Z.J."/>
            <person name="Steffenson B.J."/>
            <person name="Salamov A."/>
            <person name="Sun H."/>
            <person name="Lowry S."/>
            <person name="LaButti K."/>
            <person name="Han J."/>
            <person name="Copeland A."/>
            <person name="Lindquist E."/>
            <person name="Barry K."/>
            <person name="Schmutz J."/>
            <person name="Baker S.E."/>
            <person name="Ciuffetti L.M."/>
            <person name="Grigoriev I.V."/>
            <person name="Zhong S."/>
            <person name="Turgeon B.G."/>
        </authorList>
    </citation>
    <scope>NUCLEOTIDE SEQUENCE [LARGE SCALE GENOMIC DNA]</scope>
    <source>
        <strain evidence="12 13">FI3</strain>
    </source>
</reference>
<dbReference type="SUPFAM" id="SSF56801">
    <property type="entry name" value="Acetyl-CoA synthetase-like"/>
    <property type="match status" value="3"/>
</dbReference>
<dbReference type="PROSITE" id="PS00455">
    <property type="entry name" value="AMP_BINDING"/>
    <property type="match status" value="3"/>
</dbReference>
<dbReference type="Pfam" id="PF00501">
    <property type="entry name" value="AMP-binding"/>
    <property type="match status" value="3"/>
</dbReference>
<dbReference type="SUPFAM" id="SSF53335">
    <property type="entry name" value="S-adenosyl-L-methionine-dependent methyltransferases"/>
    <property type="match status" value="1"/>
</dbReference>
<evidence type="ECO:0000256" key="10">
    <source>
        <dbReference type="ARBA" id="ARBA00083595"/>
    </source>
</evidence>
<keyword evidence="7" id="KW-0511">Multifunctional enzyme</keyword>
<dbReference type="Gene3D" id="3.30.300.30">
    <property type="match status" value="4"/>
</dbReference>
<dbReference type="Gene3D" id="3.40.50.150">
    <property type="entry name" value="Vaccinia Virus protein VP39"/>
    <property type="match status" value="1"/>
</dbReference>
<dbReference type="InterPro" id="IPR000873">
    <property type="entry name" value="AMP-dep_synth/lig_dom"/>
</dbReference>
<dbReference type="PROSITE" id="PS50075">
    <property type="entry name" value="CARRIER"/>
    <property type="match status" value="3"/>
</dbReference>
<dbReference type="Pfam" id="PF00550">
    <property type="entry name" value="PP-binding"/>
    <property type="match status" value="3"/>
</dbReference>
<dbReference type="GO" id="GO:0043041">
    <property type="term" value="P:amino acid activation for nonribosomal peptide biosynthetic process"/>
    <property type="evidence" value="ECO:0007669"/>
    <property type="project" value="TreeGrafter"/>
</dbReference>
<dbReference type="GO" id="GO:0044550">
    <property type="term" value="P:secondary metabolite biosynthetic process"/>
    <property type="evidence" value="ECO:0007669"/>
    <property type="project" value="TreeGrafter"/>
</dbReference>
<dbReference type="PANTHER" id="PTHR45527:SF1">
    <property type="entry name" value="FATTY ACID SYNTHASE"/>
    <property type="match status" value="1"/>
</dbReference>
<dbReference type="Pfam" id="PF00668">
    <property type="entry name" value="Condensation"/>
    <property type="match status" value="4"/>
</dbReference>
<dbReference type="InterPro" id="IPR006162">
    <property type="entry name" value="Ppantetheine_attach_site"/>
</dbReference>
<feature type="domain" description="Carrier" evidence="11">
    <location>
        <begin position="754"/>
        <end position="830"/>
    </location>
</feature>
<protein>
    <recommendedName>
        <fullName evidence="9">Nonribosomal peptide synthetase 6</fullName>
    </recommendedName>
    <alternativeName>
        <fullName evidence="10">Extracellular siderophore synthetase</fullName>
    </alternativeName>
</protein>
<dbReference type="Gene3D" id="1.10.1200.10">
    <property type="entry name" value="ACP-like"/>
    <property type="match status" value="3"/>
</dbReference>
<evidence type="ECO:0000256" key="6">
    <source>
        <dbReference type="ARBA" id="ARBA00023026"/>
    </source>
</evidence>
<comment type="similarity">
    <text evidence="8">Belongs to the NRP synthetase family.</text>
</comment>
<dbReference type="SUPFAM" id="SSF52777">
    <property type="entry name" value="CoA-dependent acyltransferases"/>
    <property type="match status" value="7"/>
</dbReference>
<accession>W7E193</accession>
<dbReference type="CDD" id="cd05930">
    <property type="entry name" value="A_NRPS"/>
    <property type="match status" value="1"/>
</dbReference>
<dbReference type="Gene3D" id="2.30.38.10">
    <property type="entry name" value="Luciferase, Domain 3"/>
    <property type="match status" value="1"/>
</dbReference>
<keyword evidence="4" id="KW-0436">Ligase</keyword>
<dbReference type="SMART" id="SM00823">
    <property type="entry name" value="PKS_PP"/>
    <property type="match status" value="3"/>
</dbReference>
<dbReference type="Gene3D" id="3.40.50.980">
    <property type="match status" value="2"/>
</dbReference>
<dbReference type="InterPro" id="IPR010071">
    <property type="entry name" value="AA_adenyl_dom"/>
</dbReference>
<evidence type="ECO:0000259" key="11">
    <source>
        <dbReference type="PROSITE" id="PS50075"/>
    </source>
</evidence>
<keyword evidence="6" id="KW-0843">Virulence</keyword>
<evidence type="ECO:0000256" key="8">
    <source>
        <dbReference type="ARBA" id="ARBA00029454"/>
    </source>
</evidence>
<organism evidence="12 13">
    <name type="scientific">Bipolaris victoriae (strain FI3)</name>
    <name type="common">Victoria blight of oats agent</name>
    <name type="synonym">Cochliobolus victoriae</name>
    <dbReference type="NCBI Taxonomy" id="930091"/>
    <lineage>
        <taxon>Eukaryota</taxon>
        <taxon>Fungi</taxon>
        <taxon>Dikarya</taxon>
        <taxon>Ascomycota</taxon>
        <taxon>Pezizomycotina</taxon>
        <taxon>Dothideomycetes</taxon>
        <taxon>Pleosporomycetidae</taxon>
        <taxon>Pleosporales</taxon>
        <taxon>Pleosporineae</taxon>
        <taxon>Pleosporaceae</taxon>
        <taxon>Bipolaris</taxon>
    </lineage>
</organism>
<dbReference type="OrthoDB" id="408177at2759"/>
<evidence type="ECO:0000313" key="13">
    <source>
        <dbReference type="Proteomes" id="UP000054337"/>
    </source>
</evidence>
<evidence type="ECO:0000256" key="3">
    <source>
        <dbReference type="ARBA" id="ARBA00022553"/>
    </source>
</evidence>
<dbReference type="PANTHER" id="PTHR45527">
    <property type="entry name" value="NONRIBOSOMAL PEPTIDE SYNTHETASE"/>
    <property type="match status" value="1"/>
</dbReference>
<sequence>MHSFESTSLDGDERITKTMQEDREAASVYWKSALAGCQAMSFPTLPPAVQQPVPEATTTYQCFPLVTQPSDVTISTIVYGAWAIVASYYTNADDVVFGTAITGRKADINGVKAAVGSNITMAPVRVCIRDDATVSCFLHNLQQQEAQLILHKQTGLEQIAKVSADAQHACHFQTLLILQSASGTGGKETSWEWPSQSKLQEFMKLALWNRDIPPTTERCIHDLFTEQAKARPTAPAICAWDGEMTYGELDTLSSRLASHLVDLGVGPEVIVPLCFEKSMWTVVAMLAVLKAGGAFLLLDPSLPRERLKLMCGKVSGSIALSSQASAPVIENLVSTLVIVNRDSVCRTSSHASLPTTVGPGNTAYVIFTSGSTGEPKGCRVEHQAACSSLVSHGHILGIHANTRTLQFASYSFAVALVEMLNTFIHGGCICILSEEDRRTNLGSAMSRMRVNWVCITSTVLDLITPDSVPSLEVVCVGGDPMSRSQIEQWEARVHLRQSYGSSEGAGAVTSTTITSASSNKDIGRAYTGVFWIVDPNNHERLLPIGTVGEILIEGPALGREYIDEPEKTAASFIEAPAWRASFGQNNRSKRLYKTGDLARYKKDGSVELIGRKDNQVKLRGQRIELGEVEHQVRQAKCGVKQAVAELIKPRDCEDDLLACFVVFDDDLDNEMKENDDKNTKYTTKTQKVVQQVQEKLDQFLPQYMVPSVFIRVSQLPLTWSRKIDRKKIREMGASLSTQELLAEMRTQSQGPKRQPTTAIEQVLQQLWAQVLGIDTDTIGLDDGFFRLGGDSISAMKLVAEARRLGMQLTVADVFRNPKLCQLTTVVTTTSVTDSLTTIPRVHHTGPALQSFAQGRLWFLEELYPGLNWYSMPLMVRTKGSLQLEALKSALLAVESRHETLRTTFDTINGVGLQFVEPFCSKDISVIEMLAGDKQRLTDALQRDQATPFDLRLEPGWRVAIYRIGEDEHVLSVVMHHIISDGWSMDVVTRELAAFYSAATQGRDPLAQVQPLLIQYRDFSLWQREQAQVENHQKQLDYWVRQLQGNRPAELPCDKPRPAALSGQAGVQSIQIRGSLYDNLQCFCKLHGMTYFVVLLAAFRAAHFRLTGQGDATIGTPNANRERWEVKDMIGFFVNLQCLRTSVGEGTFKSLVDQVHNVVVASHANADVPFESIVSKLKNDRDLSRHPFFQIVFAVHSQQDFGQLKLEGLETEIVPMPANSRFDMEFHFYQQADGLQGNMQFSTDLYAPETIENMLSIFHVVLETCLKEPETVVASLSLLSDAHFRKLDEMGLIQVEETDYPRDSSIVDLFRQQASICPSRVSVQDATVKMTYAQLDEASDTLAWWLSKRALDPDTLVGVLANRSCEAIIAFLGILKANLAYLPLDSKTPTKRIEAILSSLPGHTVLLTGADIPNTNIQLSQVEFVGIREALTEAMDDFIPQQSVTAIEGPSSTSLAYVMFTSGSTGQPKGVMVEHRGIVRLVRDNNLVQYLPDPPVMAHMANLAFDASTWEIYAPLLNGGTIVCIDPMAVLDPEVVLQTFRLHHVQSAFMTPTLMGSYAKQLPAIFTGIEMLCVGGEVLESHHIQSIENVFTGKLVNSYGPTENSAWSTLFLANKERSLNGVPIGRALSNSGAYVMDSKLTIVPLGVVGELVVTGDGVVRGYTDPSRDIDRFVSVIIGGQAVRAYRTGDYVRWRPTDGELEYFGRMDGQVKIRGNRVELSEIEHVLHNHKSVSEAVVVAQQQGEETRLAAFVTANESITIANAQHDSNGESNHIDAWKTKFESELYSPISVVQPESIGRDFISWTSMFDGTEIDKGEMNEWLDDTIRTILETHRPDHVLEIGSGTGMILFNLGDGLQSYVGLEPSQKAINFITESLKSMPILSGKVQMHKATAADLGHLEMPIIASLVIVNSVVQYFPSVEYLFKTVQQLLKIGTVRTIYFGDIRSYALHREFLVTRSLHIAGGKATRADIQRMVTDMERVERELLVDPGFFTSLPDYFPGLIEHVEILPKKMRATNELSCYRYAAVVHIKETNKQTKNIRSLGDGEWIDFVERQLERQSLQQLLRGLPASATIAVSNIPYSKTIVDRCLIDALGETEAETFDHGDWLSEVHQRAQCFASLSPIDLVELAREANCQVEISWNRQFSQRGGLDVIFHRYPQKEASRIMFRFPTDHSDRPLHSLGSKPLQHNFLQKIPQELLEIAEGHLPAYMVPQTITVLDAMPMNQNGKVDRKALTERIEVQNSHRESTQQLMSAGEKMMQQLWAQVLGIDTETIGLDDSFFRLGGDSIAAMKLVSEARKQGIQLTVASIFHSPKLIHLAASAHREAPATPQYIEPFSLLSLNSDAEKAQTQEEVAAGCGLDRGLVEDIYPCSPLQEGLMSLTSRRAGDYIMQSVLELHSDIDEGAFRAAWEQVVLSSAVLRTRIVQHSMLGLLQAVVAEGIQWAEFDDLQAYLAKDKSTTMQVGDPLARYAIVKEHGGEKRWFVWTIHHTLYDGWSLPRILNAVGRAYRETAVEKPTGFNAFIQHLGQQDQEAITKYWQATLADFNGTLFPPLSTSSSAQQPVANAMLEYQCAPLPKTASNITMSTLIRAAWAIVIGNYTNSDDVVFGTTVMGRNTPVPGIEAMLGPTIATVPVRVRFQKELTVQALLDTVQRHATEMIPYEQTGLHRIAKMGVDAQHACSFQSLVVVQPADSHLEMNKELGTWHSRSEIQDFTTYALMVQCTLAAEGVHITASFDPRAIERWQLEKIMGQFSFVMKQMAEANVGTTIADINLLSSEDKQQLWEWNAKVPAMVERCVHDLFMEQARARPTAPAICAWDGETTYGEITYGELDALSSRLASHLVDLGVGPEVIVPLCFEKSMWTVVAMLAVLKAGGAFASLDPEHPPSRHEEIFRQTKARVVLASEQYTTLCNREGRVVVTVSKASVHQLLSEASERKVHPNVQPGNSAYVIFTSGSTGTPKGVVVEHQAIATSSLGHGEALGFTQDSRVLQFSSYTFDACIAEIWTTLIHGGCICVPSERDRRNSLSEAISEMSVTWVFLTPTVARLLDLREIPSVSTLAVGGEIIRPTDWDIWEGHVRLIHVYGPTECCVFSTAYFDINASQSTVIGKSIASVSWVVDPDDHRRLATLGSVGELLIEGPILARSYLDDMEKTAAAFICDPAWLLEIGRRGRLYKTGDLVRYNANGDLVYVGRKDGQVKIHGQRVELGEIEHHVRECMPTAEQVAAEVIMPGNEKDKAVVAVFVQQDNILTEGGLASRVFFPTNVDEQLSERLLSYMVPGVYIELAKLPTTTSGKTDRRRLREIGASFSAQQFAELRMQSQGPKRQPRTVIEQKLQQLWAQILGINADTIGLDDNFLRLGGDSIGAMKLVAEARKQGIQLTVAMVFRASILHDLATLSSHSPTTAFQPPANFSLLSSSLYEVVVSSGTQCRPFVALDRVEDIWPVSFIQEHYLSHGKRNSRDAFNYIYMDLNPSLDVRRLENSCRSLAQHFKILRTHFTSYEGQFLQMVLRDFDAPFSTFEVNGSMDEESNAIVLRDVCQLSPLGLPTSFIFIRNASKAARLLIRLSHAQYDGWCIPVILNTLTSLFDNKSLSLDTDFSTYLAYSRQRAPVSACYWRHLLKGSRLTQIVPKLSPTTYVDSPRNITLRRSLPLPQLPGEITIASLVSSAWALVLSHVSGEEDVVYAQLVAGRNSDILGITEIVGPCINIVPVRADVSAARTVADLLHSIQEQYVSIGESDSMSFNDIVGQCTNWPAGTMFDSYIKHQNIDANPEIHIADGISKVQWFDNPFTVAPELSIVTQAQAGSLDVTINSNTHILTAECAEKLLSLLCETTSRLCINLETTLESFKSSLTSFI</sequence>
<evidence type="ECO:0000256" key="1">
    <source>
        <dbReference type="ARBA" id="ARBA00004924"/>
    </source>
</evidence>
<evidence type="ECO:0000256" key="5">
    <source>
        <dbReference type="ARBA" id="ARBA00022737"/>
    </source>
</evidence>
<keyword evidence="3" id="KW-0597">Phosphoprotein</keyword>
<comment type="pathway">
    <text evidence="1">Siderophore biosynthesis.</text>
</comment>
<dbReference type="InterPro" id="IPR045851">
    <property type="entry name" value="AMP-bd_C_sf"/>
</dbReference>
<dbReference type="InterPro" id="IPR023213">
    <property type="entry name" value="CAT-like_dom_sf"/>
</dbReference>
<dbReference type="Gene3D" id="3.40.50.12780">
    <property type="entry name" value="N-terminal domain of ligase-like"/>
    <property type="match status" value="2"/>
</dbReference>
<feature type="domain" description="Carrier" evidence="11">
    <location>
        <begin position="3326"/>
        <end position="3402"/>
    </location>
</feature>
<keyword evidence="13" id="KW-1185">Reference proteome</keyword>
<dbReference type="InterPro" id="IPR020845">
    <property type="entry name" value="AMP-binding_CS"/>
</dbReference>
<dbReference type="GO" id="GO:0005737">
    <property type="term" value="C:cytoplasm"/>
    <property type="evidence" value="ECO:0007669"/>
    <property type="project" value="TreeGrafter"/>
</dbReference>
<dbReference type="CDD" id="cd05918">
    <property type="entry name" value="A_NRPS_SidN3_like"/>
    <property type="match status" value="2"/>
</dbReference>
<dbReference type="CDD" id="cd19545">
    <property type="entry name" value="FUM14_C_NRPS-like"/>
    <property type="match status" value="1"/>
</dbReference>
<dbReference type="InterPro" id="IPR029063">
    <property type="entry name" value="SAM-dependent_MTases_sf"/>
</dbReference>
<dbReference type="EMBL" id="KI968886">
    <property type="protein sequence ID" value="EUN20809.1"/>
    <property type="molecule type" value="Genomic_DNA"/>
</dbReference>
<dbReference type="FunFam" id="3.40.50.980:FF:000001">
    <property type="entry name" value="Non-ribosomal peptide synthetase"/>
    <property type="match status" value="2"/>
</dbReference>
<dbReference type="GO" id="GO:0031177">
    <property type="term" value="F:phosphopantetheine binding"/>
    <property type="evidence" value="ECO:0007669"/>
    <property type="project" value="InterPro"/>
</dbReference>
<dbReference type="FunFam" id="3.40.50.12780:FF:000014">
    <property type="entry name" value="Nonribosomal peptide synthetase 1"/>
    <property type="match status" value="2"/>
</dbReference>
<evidence type="ECO:0000256" key="4">
    <source>
        <dbReference type="ARBA" id="ARBA00022598"/>
    </source>
</evidence>